<name>A0A8D8WYR7_9HEMI</name>
<feature type="compositionally biased region" description="Polar residues" evidence="1">
    <location>
        <begin position="147"/>
        <end position="159"/>
    </location>
</feature>
<accession>A0A8D8WYR7</accession>
<feature type="compositionally biased region" description="Basic and acidic residues" evidence="1">
    <location>
        <begin position="31"/>
        <end position="43"/>
    </location>
</feature>
<dbReference type="EMBL" id="HBUF01242725">
    <property type="protein sequence ID" value="CAG6677518.1"/>
    <property type="molecule type" value="Transcribed_RNA"/>
</dbReference>
<sequence>MRNGAEHGLGPSGVHPFGERRLRPRFRHHRGPLDRGRGQDHPAGRSSGPGRPPAERRPYPTDWSGQLEGHGLGTSSIRTETEWKSRAIGCRSTRRTHGPRLPIPGLRGSHRPHQATQRPCRAGPPSDTMRIPPGRPQSVSAARYEQGRSQSPHSFSATSHDGHDTGRLAQSFAGNGDVHRRPGQG</sequence>
<organism evidence="2">
    <name type="scientific">Cacopsylla melanoneura</name>
    <dbReference type="NCBI Taxonomy" id="428564"/>
    <lineage>
        <taxon>Eukaryota</taxon>
        <taxon>Metazoa</taxon>
        <taxon>Ecdysozoa</taxon>
        <taxon>Arthropoda</taxon>
        <taxon>Hexapoda</taxon>
        <taxon>Insecta</taxon>
        <taxon>Pterygota</taxon>
        <taxon>Neoptera</taxon>
        <taxon>Paraneoptera</taxon>
        <taxon>Hemiptera</taxon>
        <taxon>Sternorrhyncha</taxon>
        <taxon>Psylloidea</taxon>
        <taxon>Psyllidae</taxon>
        <taxon>Psyllinae</taxon>
        <taxon>Cacopsylla</taxon>
    </lineage>
</organism>
<proteinExistence type="predicted"/>
<dbReference type="AlphaFoldDB" id="A0A8D8WYR7"/>
<reference evidence="2" key="1">
    <citation type="submission" date="2021-05" db="EMBL/GenBank/DDBJ databases">
        <authorList>
            <person name="Alioto T."/>
            <person name="Alioto T."/>
            <person name="Gomez Garrido J."/>
        </authorList>
    </citation>
    <scope>NUCLEOTIDE SEQUENCE</scope>
</reference>
<protein>
    <submittedName>
        <fullName evidence="2">Uncharacterized protein</fullName>
    </submittedName>
</protein>
<evidence type="ECO:0000313" key="2">
    <source>
        <dbReference type="EMBL" id="CAG6677518.1"/>
    </source>
</evidence>
<dbReference type="EMBL" id="HBUF01242724">
    <property type="protein sequence ID" value="CAG6677516.1"/>
    <property type="molecule type" value="Transcribed_RNA"/>
</dbReference>
<evidence type="ECO:0000256" key="1">
    <source>
        <dbReference type="SAM" id="MobiDB-lite"/>
    </source>
</evidence>
<feature type="region of interest" description="Disordered" evidence="1">
    <location>
        <begin position="1"/>
        <end position="185"/>
    </location>
</feature>